<evidence type="ECO:0000313" key="12">
    <source>
        <dbReference type="Proteomes" id="UP000054858"/>
    </source>
</evidence>
<comment type="catalytic activity">
    <reaction evidence="8 9">
        <text>L-threonine + hydrogencarbonate + ATP = L-threonylcarbamoyladenylate + diphosphate + H2O</text>
        <dbReference type="Rhea" id="RHEA:36407"/>
        <dbReference type="ChEBI" id="CHEBI:15377"/>
        <dbReference type="ChEBI" id="CHEBI:17544"/>
        <dbReference type="ChEBI" id="CHEBI:30616"/>
        <dbReference type="ChEBI" id="CHEBI:33019"/>
        <dbReference type="ChEBI" id="CHEBI:57926"/>
        <dbReference type="ChEBI" id="CHEBI:73682"/>
        <dbReference type="EC" id="2.7.7.87"/>
    </reaction>
</comment>
<evidence type="ECO:0000313" key="11">
    <source>
        <dbReference type="EMBL" id="KTD43831.1"/>
    </source>
</evidence>
<dbReference type="InterPro" id="IPR017945">
    <property type="entry name" value="DHBP_synth_RibB-like_a/b_dom"/>
</dbReference>
<dbReference type="PROSITE" id="PS51163">
    <property type="entry name" value="YRDC"/>
    <property type="match status" value="1"/>
</dbReference>
<keyword evidence="4 9" id="KW-0819">tRNA processing</keyword>
<keyword evidence="6 9" id="KW-0547">Nucleotide-binding</keyword>
<comment type="caution">
    <text evidence="11">The sequence shown here is derived from an EMBL/GenBank/DDBJ whole genome shotgun (WGS) entry which is preliminary data.</text>
</comment>
<protein>
    <recommendedName>
        <fullName evidence="9">Threonylcarbamoyl-AMP synthase</fullName>
        <shortName evidence="9">TC-AMP synthase</shortName>
        <ecNumber evidence="9">2.7.7.87</ecNumber>
    </recommendedName>
    <alternativeName>
        <fullName evidence="9">L-threonylcarbamoyladenylate synthase</fullName>
    </alternativeName>
    <alternativeName>
        <fullName evidence="9">t(6)A37 threonylcarbamoyladenosine biosynthesis protein TsaC</fullName>
    </alternativeName>
    <alternativeName>
        <fullName evidence="9">tRNA threonylcarbamoyladenosine biosynthesis protein TsaC</fullName>
    </alternativeName>
</protein>
<keyword evidence="2 9" id="KW-0963">Cytoplasm</keyword>
<dbReference type="NCBIfam" id="TIGR00057">
    <property type="entry name" value="L-threonylcarbamoyladenylate synthase"/>
    <property type="match status" value="1"/>
</dbReference>
<dbReference type="SUPFAM" id="SSF55821">
    <property type="entry name" value="YrdC/RibB"/>
    <property type="match status" value="1"/>
</dbReference>
<sequence>MRIIDNIEKAQELLSQGKIIAYPTEAVYGLGCDPFNQWAVERLLALKKRAVDKGLIVLIADWTQLSPLIDTVPEALLSKVKKSWPGPVTWVFPKSKIVPDWLSGHRDTIAIRMSAHPIARQLCYSNPIISTSANVSGKSPARDVESLSLQFPQGIDAIIAGELGGESQPSAIFEVFSGKRLR</sequence>
<dbReference type="PANTHER" id="PTHR17490:SF18">
    <property type="entry name" value="THREONYLCARBAMOYL-AMP SYNTHASE"/>
    <property type="match status" value="1"/>
</dbReference>
<dbReference type="GO" id="GO:0061710">
    <property type="term" value="F:L-threonylcarbamoyladenylate synthase"/>
    <property type="evidence" value="ECO:0007669"/>
    <property type="project" value="UniProtKB-EC"/>
</dbReference>
<dbReference type="RefSeq" id="WP_025384964.1">
    <property type="nucleotide sequence ID" value="NZ_LCUA01000006.1"/>
</dbReference>
<dbReference type="InterPro" id="IPR006070">
    <property type="entry name" value="Sua5-like_dom"/>
</dbReference>
<dbReference type="GO" id="GO:0000049">
    <property type="term" value="F:tRNA binding"/>
    <property type="evidence" value="ECO:0007669"/>
    <property type="project" value="TreeGrafter"/>
</dbReference>
<organism evidence="11 12">
    <name type="scientific">Legionella oakridgensis</name>
    <dbReference type="NCBI Taxonomy" id="29423"/>
    <lineage>
        <taxon>Bacteria</taxon>
        <taxon>Pseudomonadati</taxon>
        <taxon>Pseudomonadota</taxon>
        <taxon>Gammaproteobacteria</taxon>
        <taxon>Legionellales</taxon>
        <taxon>Legionellaceae</taxon>
        <taxon>Legionella</taxon>
    </lineage>
</organism>
<dbReference type="Gene3D" id="3.90.870.10">
    <property type="entry name" value="DHBP synthase"/>
    <property type="match status" value="1"/>
</dbReference>
<evidence type="ECO:0000256" key="4">
    <source>
        <dbReference type="ARBA" id="ARBA00022694"/>
    </source>
</evidence>
<evidence type="ECO:0000259" key="10">
    <source>
        <dbReference type="PROSITE" id="PS51163"/>
    </source>
</evidence>
<dbReference type="Proteomes" id="UP000054858">
    <property type="component" value="Unassembled WGS sequence"/>
</dbReference>
<proteinExistence type="inferred from homology"/>
<dbReference type="PATRIC" id="fig|29423.5.peg.394"/>
<dbReference type="GO" id="GO:0005737">
    <property type="term" value="C:cytoplasm"/>
    <property type="evidence" value="ECO:0007669"/>
    <property type="project" value="UniProtKB-SubCell"/>
</dbReference>
<evidence type="ECO:0000256" key="5">
    <source>
        <dbReference type="ARBA" id="ARBA00022695"/>
    </source>
</evidence>
<evidence type="ECO:0000256" key="3">
    <source>
        <dbReference type="ARBA" id="ARBA00022679"/>
    </source>
</evidence>
<dbReference type="AlphaFoldDB" id="A0A0W0XGV4"/>
<dbReference type="GO" id="GO:0006450">
    <property type="term" value="P:regulation of translational fidelity"/>
    <property type="evidence" value="ECO:0007669"/>
    <property type="project" value="TreeGrafter"/>
</dbReference>
<evidence type="ECO:0000256" key="1">
    <source>
        <dbReference type="ARBA" id="ARBA00004496"/>
    </source>
</evidence>
<dbReference type="GO" id="GO:0003725">
    <property type="term" value="F:double-stranded RNA binding"/>
    <property type="evidence" value="ECO:0007669"/>
    <property type="project" value="InterPro"/>
</dbReference>
<feature type="domain" description="YrdC-like" evidence="10">
    <location>
        <begin position="4"/>
        <end position="182"/>
    </location>
</feature>
<evidence type="ECO:0000256" key="2">
    <source>
        <dbReference type="ARBA" id="ARBA00022490"/>
    </source>
</evidence>
<dbReference type="PANTHER" id="PTHR17490">
    <property type="entry name" value="SUA5"/>
    <property type="match status" value="1"/>
</dbReference>
<accession>A0A0W0XGV4</accession>
<comment type="function">
    <text evidence="9">Required for the formation of a threonylcarbamoyl group on adenosine at position 37 (t(6)A37) in tRNAs that read codons beginning with adenine. Catalyzes the conversion of L-threonine, HCO(3)(-)/CO(2) and ATP to give threonylcarbamoyl-AMP (TC-AMP) as the acyladenylate intermediate, with the release of diphosphate.</text>
</comment>
<dbReference type="EC" id="2.7.7.87" evidence="9"/>
<keyword evidence="5 9" id="KW-0548">Nucleotidyltransferase</keyword>
<gene>
    <name evidence="9" type="primary">tsaC</name>
    <name evidence="11" type="ORF">Loak_0381</name>
</gene>
<dbReference type="GO" id="GO:0005524">
    <property type="term" value="F:ATP binding"/>
    <property type="evidence" value="ECO:0007669"/>
    <property type="project" value="UniProtKB-UniRule"/>
</dbReference>
<dbReference type="InterPro" id="IPR023535">
    <property type="entry name" value="TC-AMP_synthase"/>
</dbReference>
<comment type="similarity">
    <text evidence="9">Belongs to the SUA5 family. TsaC subfamily.</text>
</comment>
<evidence type="ECO:0000256" key="9">
    <source>
        <dbReference type="HAMAP-Rule" id="MF_01852"/>
    </source>
</evidence>
<comment type="subcellular location">
    <subcellularLocation>
        <location evidence="1 9">Cytoplasm</location>
    </subcellularLocation>
</comment>
<keyword evidence="3 9" id="KW-0808">Transferase</keyword>
<dbReference type="GO" id="GO:0002949">
    <property type="term" value="P:tRNA threonylcarbamoyladenosine modification"/>
    <property type="evidence" value="ECO:0007669"/>
    <property type="project" value="UniProtKB-UniRule"/>
</dbReference>
<dbReference type="EMBL" id="LNYP01000006">
    <property type="protein sequence ID" value="KTD43831.1"/>
    <property type="molecule type" value="Genomic_DNA"/>
</dbReference>
<reference evidence="11 12" key="1">
    <citation type="submission" date="2015-11" db="EMBL/GenBank/DDBJ databases">
        <title>Genomic analysis of 38 Legionella species identifies large and diverse effector repertoires.</title>
        <authorList>
            <person name="Burstein D."/>
            <person name="Amaro F."/>
            <person name="Zusman T."/>
            <person name="Lifshitz Z."/>
            <person name="Cohen O."/>
            <person name="Gilbert J.A."/>
            <person name="Pupko T."/>
            <person name="Shuman H.A."/>
            <person name="Segal G."/>
        </authorList>
    </citation>
    <scope>NUCLEOTIDE SEQUENCE [LARGE SCALE GENOMIC DNA]</scope>
    <source>
        <strain evidence="11 12">Oak Ridge-10</strain>
    </source>
</reference>
<dbReference type="InterPro" id="IPR050156">
    <property type="entry name" value="TC-AMP_synthase_SUA5"/>
</dbReference>
<dbReference type="Pfam" id="PF01300">
    <property type="entry name" value="Sua5_yciO_yrdC"/>
    <property type="match status" value="1"/>
</dbReference>
<name>A0A0W0XGV4_9GAMM</name>
<dbReference type="HAMAP" id="MF_01852">
    <property type="entry name" value="TsaC"/>
    <property type="match status" value="1"/>
</dbReference>
<evidence type="ECO:0000256" key="6">
    <source>
        <dbReference type="ARBA" id="ARBA00022741"/>
    </source>
</evidence>
<evidence type="ECO:0000256" key="7">
    <source>
        <dbReference type="ARBA" id="ARBA00022840"/>
    </source>
</evidence>
<keyword evidence="7 9" id="KW-0067">ATP-binding</keyword>
<evidence type="ECO:0000256" key="8">
    <source>
        <dbReference type="ARBA" id="ARBA00048366"/>
    </source>
</evidence>